<evidence type="ECO:0000313" key="2">
    <source>
        <dbReference type="EMBL" id="MBA8889620.1"/>
    </source>
</evidence>
<feature type="signal peptide" evidence="1">
    <location>
        <begin position="1"/>
        <end position="21"/>
    </location>
</feature>
<evidence type="ECO:0000313" key="3">
    <source>
        <dbReference type="Proteomes" id="UP000550401"/>
    </source>
</evidence>
<proteinExistence type="predicted"/>
<dbReference type="RefSeq" id="WP_182532658.1">
    <property type="nucleotide sequence ID" value="NZ_JACGXL010000007.1"/>
</dbReference>
<reference evidence="2 3" key="1">
    <citation type="submission" date="2020-07" db="EMBL/GenBank/DDBJ databases">
        <title>Genomic Encyclopedia of Type Strains, Phase IV (KMG-V): Genome sequencing to study the core and pangenomes of soil and plant-associated prokaryotes.</title>
        <authorList>
            <person name="Whitman W."/>
        </authorList>
    </citation>
    <scope>NUCLEOTIDE SEQUENCE [LARGE SCALE GENOMIC DNA]</scope>
    <source>
        <strain evidence="2 3">RH2WT43</strain>
    </source>
</reference>
<keyword evidence="3" id="KW-1185">Reference proteome</keyword>
<feature type="chain" id="PRO_5032984287" description="CSLREA domain-containing protein" evidence="1">
    <location>
        <begin position="22"/>
        <end position="519"/>
    </location>
</feature>
<dbReference type="EMBL" id="JACGXL010000007">
    <property type="protein sequence ID" value="MBA8889620.1"/>
    <property type="molecule type" value="Genomic_DNA"/>
</dbReference>
<sequence length="519" mass="52406">MSALHRPLAFGLLFASLPVAAATYTVTRGDDPEPDGCVAGDCSLREALEAAVATPAGDTIVLGAGQYTVTRAALDVVGDVSIGGTGVDATRVVGTGDFDLVHVTPLAALVLDGVTLTSQRAAVEVDSGSATLRRVRVPAGGGEVSAGSASGAAQLRVEHSELRDLAGCSCGAGSLRASDSTLAGVLMFDGSGDLALDRVDVVGPAQYGIAFTTSGSATIRDSTIRAQGAPLVLDGAGGDVRVYRTRFLGNTGPMLGYRDGTVWMDEVEFSDNAVDADHADLPAVLLATDDGAWRIMRALFSGNRGGGGSGPNLIGSTVRVLAGANVVMGDVTFSDNTFRAGVSNGVGHAIGVDVADATTTIFWLFHATMRTGPSVPAGAVASLLAVRGAAANVRVYDSLLQGSCAFASGGAVFQAVGNVESPAHTCQLPAADNDVDVSGNQLLLGPLVDNGGFTRTFAPSRASPLADRADPVWCGVANAIFGAADQRRYLRPADGVGCDVGAVEADALPDAIFADGVDA</sequence>
<dbReference type="SUPFAM" id="SSF51126">
    <property type="entry name" value="Pectin lyase-like"/>
    <property type="match status" value="1"/>
</dbReference>
<comment type="caution">
    <text evidence="2">The sequence shown here is derived from an EMBL/GenBank/DDBJ whole genome shotgun (WGS) entry which is preliminary data.</text>
</comment>
<name>A0A839F981_9GAMM</name>
<evidence type="ECO:0008006" key="4">
    <source>
        <dbReference type="Google" id="ProtNLM"/>
    </source>
</evidence>
<dbReference type="InterPro" id="IPR012334">
    <property type="entry name" value="Pectin_lyas_fold"/>
</dbReference>
<dbReference type="Gene3D" id="2.160.20.10">
    <property type="entry name" value="Single-stranded right-handed beta-helix, Pectin lyase-like"/>
    <property type="match status" value="1"/>
</dbReference>
<dbReference type="InterPro" id="IPR011050">
    <property type="entry name" value="Pectin_lyase_fold/virulence"/>
</dbReference>
<organism evidence="2 3">
    <name type="scientific">Dokdonella fugitiva</name>
    <dbReference type="NCBI Taxonomy" id="328517"/>
    <lineage>
        <taxon>Bacteria</taxon>
        <taxon>Pseudomonadati</taxon>
        <taxon>Pseudomonadota</taxon>
        <taxon>Gammaproteobacteria</taxon>
        <taxon>Lysobacterales</taxon>
        <taxon>Rhodanobacteraceae</taxon>
        <taxon>Dokdonella</taxon>
    </lineage>
</organism>
<protein>
    <recommendedName>
        <fullName evidence="4">CSLREA domain-containing protein</fullName>
    </recommendedName>
</protein>
<dbReference type="InterPro" id="IPR059226">
    <property type="entry name" value="Choice_anch_Q_dom"/>
</dbReference>
<gene>
    <name evidence="2" type="ORF">FHW12_003866</name>
</gene>
<keyword evidence="1" id="KW-0732">Signal</keyword>
<dbReference type="AlphaFoldDB" id="A0A839F981"/>
<evidence type="ECO:0000256" key="1">
    <source>
        <dbReference type="SAM" id="SignalP"/>
    </source>
</evidence>
<accession>A0A839F981</accession>
<dbReference type="Proteomes" id="UP000550401">
    <property type="component" value="Unassembled WGS sequence"/>
</dbReference>
<dbReference type="NCBIfam" id="NF041518">
    <property type="entry name" value="choice_anch_Q"/>
    <property type="match status" value="1"/>
</dbReference>